<organism evidence="2 3">
    <name type="scientific">Streptomyces bauhiniae</name>
    <dbReference type="NCBI Taxonomy" id="2340725"/>
    <lineage>
        <taxon>Bacteria</taxon>
        <taxon>Bacillati</taxon>
        <taxon>Actinomycetota</taxon>
        <taxon>Actinomycetes</taxon>
        <taxon>Kitasatosporales</taxon>
        <taxon>Streptomycetaceae</taxon>
        <taxon>Streptomyces</taxon>
    </lineage>
</organism>
<evidence type="ECO:0000313" key="2">
    <source>
        <dbReference type="EMBL" id="TGN76490.1"/>
    </source>
</evidence>
<dbReference type="EMBL" id="SRRT01000004">
    <property type="protein sequence ID" value="TGN76490.1"/>
    <property type="molecule type" value="Genomic_DNA"/>
</dbReference>
<protein>
    <recommendedName>
        <fullName evidence="4">UL36 very large tegument protein</fullName>
    </recommendedName>
</protein>
<evidence type="ECO:0000313" key="3">
    <source>
        <dbReference type="Proteomes" id="UP000298159"/>
    </source>
</evidence>
<feature type="compositionally biased region" description="Low complexity" evidence="1">
    <location>
        <begin position="221"/>
        <end position="237"/>
    </location>
</feature>
<feature type="compositionally biased region" description="Basic and acidic residues" evidence="1">
    <location>
        <begin position="433"/>
        <end position="443"/>
    </location>
</feature>
<reference evidence="2 3" key="1">
    <citation type="submission" date="2019-04" db="EMBL/GenBank/DDBJ databases">
        <title>Streptomyces sp. nov. Bv016 isolated from bark of Buahinia variegata.</title>
        <authorList>
            <person name="Kanchanasin P."/>
            <person name="Tanasupawat S."/>
            <person name="Yuki M."/>
            <person name="Kudo T."/>
        </authorList>
    </citation>
    <scope>NUCLEOTIDE SEQUENCE [LARGE SCALE GENOMIC DNA]</scope>
    <source>
        <strain evidence="2 3">Bv016</strain>
    </source>
</reference>
<evidence type="ECO:0000256" key="1">
    <source>
        <dbReference type="SAM" id="MobiDB-lite"/>
    </source>
</evidence>
<feature type="region of interest" description="Disordered" evidence="1">
    <location>
        <begin position="164"/>
        <end position="198"/>
    </location>
</feature>
<feature type="compositionally biased region" description="Low complexity" evidence="1">
    <location>
        <begin position="187"/>
        <end position="198"/>
    </location>
</feature>
<accession>A0A4Z1D345</accession>
<feature type="region of interest" description="Disordered" evidence="1">
    <location>
        <begin position="221"/>
        <end position="301"/>
    </location>
</feature>
<comment type="caution">
    <text evidence="2">The sequence shown here is derived from an EMBL/GenBank/DDBJ whole genome shotgun (WGS) entry which is preliminary data.</text>
</comment>
<feature type="region of interest" description="Disordered" evidence="1">
    <location>
        <begin position="433"/>
        <end position="463"/>
    </location>
</feature>
<dbReference type="AlphaFoldDB" id="A0A4Z1D345"/>
<sequence length="498" mass="52903">MAEQLTAVAGEFGSYLDGLLSRLDQNAGWCGVFWHRDPDGMRACREGREVPPWDVVDALLRDLAAAYGTVPALAERERARALHAAALVAYDARPGARETLDRRLHATLRERHDADEREAALAQRLAEARTEAEAEALRVDLAWARDARHRATARCAELRDRLSRMARSEPSAARVPGQGAPGRTPRADASALAPGAPAEGAEYAASGRAHYAATPDFAPGGRADAAARASGQAASGRTPHAATSDFAPGAPADARPAASGDHPTEAPSKPRKRRRGSARFAGLDDETPAPLILPGAPPDTPDLRGARFAGAEAEIEGEEAATPVPHPDDHRAVAQAVAHLAALRAGGRSGEAYTLLAEAARWPAVRLPLLADALTHADWTTLRWEAAALPPEQLLAAVQALTASDRPEEAHRLLREGAARPPEETGAAVARLQEEGRTRDARTLLDASLRTRTPEDAARLATPDPDRLTPLLLEAARHVSEDHHRALLHALRAAGITP</sequence>
<keyword evidence="3" id="KW-1185">Reference proteome</keyword>
<gene>
    <name evidence="2" type="ORF">E5083_14970</name>
</gene>
<name>A0A4Z1D345_9ACTN</name>
<feature type="compositionally biased region" description="Low complexity" evidence="1">
    <location>
        <begin position="247"/>
        <end position="258"/>
    </location>
</feature>
<dbReference type="RefSeq" id="WP_135786181.1">
    <property type="nucleotide sequence ID" value="NZ_SRRT01000004.1"/>
</dbReference>
<dbReference type="Proteomes" id="UP000298159">
    <property type="component" value="Unassembled WGS sequence"/>
</dbReference>
<evidence type="ECO:0008006" key="4">
    <source>
        <dbReference type="Google" id="ProtNLM"/>
    </source>
</evidence>
<proteinExistence type="predicted"/>
<dbReference type="GeneID" id="95448902"/>